<feature type="transmembrane region" description="Helical" evidence="1">
    <location>
        <begin position="6"/>
        <end position="23"/>
    </location>
</feature>
<organism evidence="2">
    <name type="scientific">hydrothermal vent metagenome</name>
    <dbReference type="NCBI Taxonomy" id="652676"/>
    <lineage>
        <taxon>unclassified sequences</taxon>
        <taxon>metagenomes</taxon>
        <taxon>ecological metagenomes</taxon>
    </lineage>
</organism>
<sequence>MELLTAILDVVGSVFIVYMALRVHNRVLAKYQIDEKGII</sequence>
<accession>A0A3B0UCW4</accession>
<dbReference type="AlphaFoldDB" id="A0A3B0UCW4"/>
<proteinExistence type="predicted"/>
<gene>
    <name evidence="2" type="ORF">MNBD_BACTEROID05-242</name>
</gene>
<protein>
    <submittedName>
        <fullName evidence="2">Uncharacterized protein</fullName>
    </submittedName>
</protein>
<evidence type="ECO:0000313" key="2">
    <source>
        <dbReference type="EMBL" id="VAW17366.1"/>
    </source>
</evidence>
<name>A0A3B0UCW4_9ZZZZ</name>
<keyword evidence="1" id="KW-0472">Membrane</keyword>
<keyword evidence="1" id="KW-1133">Transmembrane helix</keyword>
<keyword evidence="1" id="KW-0812">Transmembrane</keyword>
<evidence type="ECO:0000256" key="1">
    <source>
        <dbReference type="SAM" id="Phobius"/>
    </source>
</evidence>
<dbReference type="EMBL" id="UOEN01000370">
    <property type="protein sequence ID" value="VAW17366.1"/>
    <property type="molecule type" value="Genomic_DNA"/>
</dbReference>
<reference evidence="2" key="1">
    <citation type="submission" date="2018-06" db="EMBL/GenBank/DDBJ databases">
        <authorList>
            <person name="Zhirakovskaya E."/>
        </authorList>
    </citation>
    <scope>NUCLEOTIDE SEQUENCE</scope>
</reference>